<comment type="function">
    <text evidence="3">Required for maturation of 30S ribosomal subunits.</text>
</comment>
<dbReference type="CDD" id="cd01734">
    <property type="entry name" value="YlxS_C"/>
    <property type="match status" value="1"/>
</dbReference>
<dbReference type="InterPro" id="IPR028989">
    <property type="entry name" value="RimP_N"/>
</dbReference>
<dbReference type="HAMAP" id="MF_01077">
    <property type="entry name" value="RimP"/>
    <property type="match status" value="1"/>
</dbReference>
<sequence>MKRKEIEQAVTDLTQQLLEENIELVDVEFVKEGPDYFLRVYIDKTNGVTINDCETLSRRLDAKLDEYDWIREQYFLEVSSPGLDRPLKKEADFQRNLGKRVEVKLYQPFNGEKQYEGVLIDKQGVSLIIETNDGQQITFNESQVALVKLAIIF</sequence>
<dbReference type="Pfam" id="PF17384">
    <property type="entry name" value="DUF150_C"/>
    <property type="match status" value="1"/>
</dbReference>
<gene>
    <name evidence="3 6" type="primary">rimP</name>
    <name evidence="6" type="ORF">AAIG11_02880</name>
</gene>
<dbReference type="RefSeq" id="WP_343184766.1">
    <property type="nucleotide sequence ID" value="NZ_JBCITM010000002.1"/>
</dbReference>
<dbReference type="PANTHER" id="PTHR33867:SF1">
    <property type="entry name" value="RIBOSOME MATURATION FACTOR RIMP"/>
    <property type="match status" value="1"/>
</dbReference>
<organism evidence="6 7">
    <name type="scientific">Anoxynatronum sibiricum</name>
    <dbReference type="NCBI Taxonomy" id="210623"/>
    <lineage>
        <taxon>Bacteria</taxon>
        <taxon>Bacillati</taxon>
        <taxon>Bacillota</taxon>
        <taxon>Clostridia</taxon>
        <taxon>Eubacteriales</taxon>
        <taxon>Clostridiaceae</taxon>
        <taxon>Anoxynatronum</taxon>
    </lineage>
</organism>
<dbReference type="EMBL" id="JBCITM010000002">
    <property type="protein sequence ID" value="MEN1759407.1"/>
    <property type="molecule type" value="Genomic_DNA"/>
</dbReference>
<comment type="caution">
    <text evidence="6">The sequence shown here is derived from an EMBL/GenBank/DDBJ whole genome shotgun (WGS) entry which is preliminary data.</text>
</comment>
<evidence type="ECO:0000256" key="1">
    <source>
        <dbReference type="ARBA" id="ARBA00022490"/>
    </source>
</evidence>
<dbReference type="PANTHER" id="PTHR33867">
    <property type="entry name" value="RIBOSOME MATURATION FACTOR RIMP"/>
    <property type="match status" value="1"/>
</dbReference>
<comment type="similarity">
    <text evidence="3">Belongs to the RimP family.</text>
</comment>
<dbReference type="InterPro" id="IPR028998">
    <property type="entry name" value="RimP_C"/>
</dbReference>
<keyword evidence="2 3" id="KW-0690">Ribosome biogenesis</keyword>
<dbReference type="Pfam" id="PF02576">
    <property type="entry name" value="RimP_N"/>
    <property type="match status" value="1"/>
</dbReference>
<protein>
    <recommendedName>
        <fullName evidence="3">Ribosome maturation factor RimP</fullName>
    </recommendedName>
</protein>
<keyword evidence="1 3" id="KW-0963">Cytoplasm</keyword>
<dbReference type="Proteomes" id="UP001407405">
    <property type="component" value="Unassembled WGS sequence"/>
</dbReference>
<dbReference type="InterPro" id="IPR035956">
    <property type="entry name" value="RimP_N_sf"/>
</dbReference>
<feature type="domain" description="Ribosome maturation factor RimP N-terminal" evidence="4">
    <location>
        <begin position="19"/>
        <end position="84"/>
    </location>
</feature>
<reference evidence="6 7" key="1">
    <citation type="submission" date="2024-04" db="EMBL/GenBank/DDBJ databases">
        <title>Genome sequencing and metabolic network reconstruction of aminoacids and betaine degradation by Anoxynatronum sibiricum.</title>
        <authorList>
            <person name="Detkova E.N."/>
            <person name="Boltjanskaja Y.V."/>
            <person name="Mardanov A.V."/>
            <person name="Kevbrin V."/>
        </authorList>
    </citation>
    <scope>NUCLEOTIDE SEQUENCE [LARGE SCALE GENOMIC DNA]</scope>
    <source>
        <strain evidence="6 7">Z-7981</strain>
    </source>
</reference>
<evidence type="ECO:0000256" key="3">
    <source>
        <dbReference type="HAMAP-Rule" id="MF_01077"/>
    </source>
</evidence>
<dbReference type="SUPFAM" id="SSF74942">
    <property type="entry name" value="YhbC-like, C-terminal domain"/>
    <property type="match status" value="1"/>
</dbReference>
<proteinExistence type="inferred from homology"/>
<evidence type="ECO:0000313" key="6">
    <source>
        <dbReference type="EMBL" id="MEN1759407.1"/>
    </source>
</evidence>
<dbReference type="Gene3D" id="2.30.30.180">
    <property type="entry name" value="Ribosome maturation factor RimP, C-terminal domain"/>
    <property type="match status" value="1"/>
</dbReference>
<evidence type="ECO:0000313" key="7">
    <source>
        <dbReference type="Proteomes" id="UP001407405"/>
    </source>
</evidence>
<keyword evidence="7" id="KW-1185">Reference proteome</keyword>
<feature type="domain" description="Ribosome maturation factor RimP C-terminal" evidence="5">
    <location>
        <begin position="87"/>
        <end position="151"/>
    </location>
</feature>
<accession>A0ABU9VQM1</accession>
<dbReference type="InterPro" id="IPR003728">
    <property type="entry name" value="Ribosome_maturation_RimP"/>
</dbReference>
<comment type="subcellular location">
    <subcellularLocation>
        <location evidence="3">Cytoplasm</location>
    </subcellularLocation>
</comment>
<dbReference type="InterPro" id="IPR036847">
    <property type="entry name" value="RimP_C_sf"/>
</dbReference>
<evidence type="ECO:0000259" key="4">
    <source>
        <dbReference type="Pfam" id="PF02576"/>
    </source>
</evidence>
<evidence type="ECO:0000259" key="5">
    <source>
        <dbReference type="Pfam" id="PF17384"/>
    </source>
</evidence>
<name>A0ABU9VQM1_9CLOT</name>
<evidence type="ECO:0000256" key="2">
    <source>
        <dbReference type="ARBA" id="ARBA00022517"/>
    </source>
</evidence>
<dbReference type="SUPFAM" id="SSF75420">
    <property type="entry name" value="YhbC-like, N-terminal domain"/>
    <property type="match status" value="1"/>
</dbReference>
<dbReference type="Gene3D" id="3.30.300.70">
    <property type="entry name" value="RimP-like superfamily, N-terminal"/>
    <property type="match status" value="1"/>
</dbReference>